<dbReference type="InterPro" id="IPR001633">
    <property type="entry name" value="EAL_dom"/>
</dbReference>
<evidence type="ECO:0000259" key="4">
    <source>
        <dbReference type="PROSITE" id="PS50887"/>
    </source>
</evidence>
<dbReference type="PROSITE" id="PS50887">
    <property type="entry name" value="GGDEF"/>
    <property type="match status" value="1"/>
</dbReference>
<dbReference type="CDD" id="cd00130">
    <property type="entry name" value="PAS"/>
    <property type="match status" value="3"/>
</dbReference>
<dbReference type="Gene3D" id="3.30.450.20">
    <property type="entry name" value="PAS domain"/>
    <property type="match status" value="3"/>
</dbReference>
<feature type="domain" description="PAS" evidence="2">
    <location>
        <begin position="18"/>
        <end position="89"/>
    </location>
</feature>
<feature type="region of interest" description="Disordered" evidence="1">
    <location>
        <begin position="1"/>
        <end position="22"/>
    </location>
</feature>
<dbReference type="Proteomes" id="UP000011863">
    <property type="component" value="Chromosome"/>
</dbReference>
<keyword evidence="6" id="KW-1185">Reference proteome</keyword>
<dbReference type="SUPFAM" id="SSF55073">
    <property type="entry name" value="Nucleotide cyclase"/>
    <property type="match status" value="1"/>
</dbReference>
<dbReference type="InterPro" id="IPR043128">
    <property type="entry name" value="Rev_trsase/Diguanyl_cyclase"/>
</dbReference>
<dbReference type="InterPro" id="IPR035965">
    <property type="entry name" value="PAS-like_dom_sf"/>
</dbReference>
<dbReference type="SMART" id="SM00091">
    <property type="entry name" value="PAS"/>
    <property type="match status" value="3"/>
</dbReference>
<dbReference type="Gene3D" id="3.20.20.450">
    <property type="entry name" value="EAL domain"/>
    <property type="match status" value="1"/>
</dbReference>
<dbReference type="SUPFAM" id="SSF141868">
    <property type="entry name" value="EAL domain-like"/>
    <property type="match status" value="1"/>
</dbReference>
<dbReference type="Pfam" id="PF00563">
    <property type="entry name" value="EAL"/>
    <property type="match status" value="1"/>
</dbReference>
<feature type="domain" description="PAS" evidence="2">
    <location>
        <begin position="254"/>
        <end position="325"/>
    </location>
</feature>
<dbReference type="SUPFAM" id="SSF55785">
    <property type="entry name" value="PYP-like sensor domain (PAS domain)"/>
    <property type="match status" value="3"/>
</dbReference>
<gene>
    <name evidence="5" type="ORF">YM304_21630</name>
</gene>
<dbReference type="InterPro" id="IPR000160">
    <property type="entry name" value="GGDEF_dom"/>
</dbReference>
<sequence>MDDQVAEAGGLQEATKGSEVPEMSTLASLPVPVIVTKLPGREIVFANAACQEALGRTGEQFRGLTVDDITAPEDRPHVDAVIADVRERGVVVEKAYLHGDGSIRRMHLHAITVSGFTGYAVALLFDITKTSRSLGRLKLLAEAAALVPGADIGIDTISATVASMATEHLGSEVEVVWFDEPKSILEDGSSEPVRVGDRLRCPIVVTDNVMGEVRVTSSAPDGDEFDDELLCLESLAHCLAGASSVAALDASLRRAELFERGFEAASVGLQIVDEDGVFLRVNRSFATMIGRKREELVGLHWTAVTHPDDIAMHEDGEVRRRLDRGDGAMYRDVKRYVTADGSIKFGDITITSVTGNPKTDMPFRLVQVVDVTEQIRSLNDLAAARRDLMASELRYRSLVEPAPDAVLRIGADGIVADANASAERIFEFDASVGAPVSDLLPAVFADEVAAMVRTVMVTGAQDQIDRQRLRLGDGTSRWFLTRIVAEDSTGTSPTAHVVMSDITQMVEHEERLSAMARVDAVTGVANRVALYERLEVALAALGESTDTCVAVAAIGLDHFKTVNDSFGHAFGDEAIRLFARAVDATLGPDDMFGRLGGDEFLLVLDNQPTEDDAKRVVERLVDMITPLELVADDGRTISLSASLGLVVVTSADDVDDVIEMADSALLEAKRTGRGRLKVAGASSGDGASAPSLRVQLLDLLDADSRGEFELLYQPIIGADGRVRSVEALIRWNHPDRGQLTPDHFIDALIHSGRIEGVGRWVVSTAVRQIEEWDAIGLGGLSININVSPGELAHPGFCSHLRTTIAESSIDPSRIRIEITELALAGTFVPTAMLDDLSNIGARIVLDDFGTGVSSLSHLRVKSLSGIKIDKSFLRHAADNIVDRGIVEGMIALAHNIGVDVTVEGVETRDQAHWLASTGCEAMQGWLFSRAVSATDVPNIAAQRFDMPHSEV</sequence>
<dbReference type="Pfam" id="PF00989">
    <property type="entry name" value="PAS"/>
    <property type="match status" value="1"/>
</dbReference>
<dbReference type="PROSITE" id="PS50112">
    <property type="entry name" value="PAS"/>
    <property type="match status" value="2"/>
</dbReference>
<dbReference type="EMBL" id="AP012057">
    <property type="protein sequence ID" value="BAN02477.1"/>
    <property type="molecule type" value="Genomic_DNA"/>
</dbReference>
<dbReference type="PANTHER" id="PTHR44757">
    <property type="entry name" value="DIGUANYLATE CYCLASE DGCP"/>
    <property type="match status" value="1"/>
</dbReference>
<dbReference type="InterPro" id="IPR013656">
    <property type="entry name" value="PAS_4"/>
</dbReference>
<dbReference type="Pfam" id="PF00990">
    <property type="entry name" value="GGDEF"/>
    <property type="match status" value="1"/>
</dbReference>
<evidence type="ECO:0000313" key="6">
    <source>
        <dbReference type="Proteomes" id="UP000011863"/>
    </source>
</evidence>
<name>A0A6C7E6T8_ILUCY</name>
<dbReference type="CDD" id="cd01948">
    <property type="entry name" value="EAL"/>
    <property type="match status" value="1"/>
</dbReference>
<dbReference type="InterPro" id="IPR035919">
    <property type="entry name" value="EAL_sf"/>
</dbReference>
<dbReference type="InterPro" id="IPR029787">
    <property type="entry name" value="Nucleotide_cyclase"/>
</dbReference>
<dbReference type="SMART" id="SM00052">
    <property type="entry name" value="EAL"/>
    <property type="match status" value="1"/>
</dbReference>
<feature type="domain" description="GGDEF" evidence="4">
    <location>
        <begin position="547"/>
        <end position="681"/>
    </location>
</feature>
<organism evidence="5 6">
    <name type="scientific">Ilumatobacter coccineus (strain NBRC 103263 / KCTC 29153 / YM16-304)</name>
    <dbReference type="NCBI Taxonomy" id="1313172"/>
    <lineage>
        <taxon>Bacteria</taxon>
        <taxon>Bacillati</taxon>
        <taxon>Actinomycetota</taxon>
        <taxon>Acidimicrobiia</taxon>
        <taxon>Acidimicrobiales</taxon>
        <taxon>Ilumatobacteraceae</taxon>
        <taxon>Ilumatobacter</taxon>
    </lineage>
</organism>
<evidence type="ECO:0000259" key="2">
    <source>
        <dbReference type="PROSITE" id="PS50112"/>
    </source>
</evidence>
<dbReference type="AlphaFoldDB" id="A0A6C7E6T8"/>
<dbReference type="OrthoDB" id="23692at2"/>
<feature type="domain" description="EAL" evidence="3">
    <location>
        <begin position="689"/>
        <end position="944"/>
    </location>
</feature>
<dbReference type="PANTHER" id="PTHR44757:SF2">
    <property type="entry name" value="BIOFILM ARCHITECTURE MAINTENANCE PROTEIN MBAA"/>
    <property type="match status" value="1"/>
</dbReference>
<dbReference type="SMART" id="SM00267">
    <property type="entry name" value="GGDEF"/>
    <property type="match status" value="1"/>
</dbReference>
<protein>
    <recommendedName>
        <fullName evidence="7">Signaling protein</fullName>
    </recommendedName>
</protein>
<dbReference type="RefSeq" id="WP_015441724.1">
    <property type="nucleotide sequence ID" value="NC_020520.1"/>
</dbReference>
<reference evidence="5 6" key="1">
    <citation type="journal article" date="2013" name="Int. J. Syst. Evol. Microbiol.">
        <title>Ilumatobacter nonamiense sp. nov. and Ilumatobacter coccineum sp. nov., isolated from seashore sand.</title>
        <authorList>
            <person name="Matsumoto A."/>
            <person name="Kasai H."/>
            <person name="Matsuo Y."/>
            <person name="Shizuri Y."/>
            <person name="Ichikawa N."/>
            <person name="Fujita N."/>
            <person name="Omura S."/>
            <person name="Takahashi Y."/>
        </authorList>
    </citation>
    <scope>NUCLEOTIDE SEQUENCE [LARGE SCALE GENOMIC DNA]</scope>
    <source>
        <strain evidence="6">NBRC 103263 / KCTC 29153 / YM16-304</strain>
    </source>
</reference>
<dbReference type="NCBIfam" id="TIGR00254">
    <property type="entry name" value="GGDEF"/>
    <property type="match status" value="1"/>
</dbReference>
<dbReference type="Pfam" id="PF08448">
    <property type="entry name" value="PAS_4"/>
    <property type="match status" value="2"/>
</dbReference>
<dbReference type="InterPro" id="IPR000014">
    <property type="entry name" value="PAS"/>
</dbReference>
<evidence type="ECO:0008006" key="7">
    <source>
        <dbReference type="Google" id="ProtNLM"/>
    </source>
</evidence>
<dbReference type="NCBIfam" id="TIGR00229">
    <property type="entry name" value="sensory_box"/>
    <property type="match status" value="3"/>
</dbReference>
<evidence type="ECO:0000256" key="1">
    <source>
        <dbReference type="SAM" id="MobiDB-lite"/>
    </source>
</evidence>
<dbReference type="InterPro" id="IPR013767">
    <property type="entry name" value="PAS_fold"/>
</dbReference>
<accession>A0A6C7E6T8</accession>
<evidence type="ECO:0000259" key="3">
    <source>
        <dbReference type="PROSITE" id="PS50883"/>
    </source>
</evidence>
<dbReference type="PROSITE" id="PS50883">
    <property type="entry name" value="EAL"/>
    <property type="match status" value="1"/>
</dbReference>
<proteinExistence type="predicted"/>
<evidence type="ECO:0000313" key="5">
    <source>
        <dbReference type="EMBL" id="BAN02477.1"/>
    </source>
</evidence>
<dbReference type="GO" id="GO:0006355">
    <property type="term" value="P:regulation of DNA-templated transcription"/>
    <property type="evidence" value="ECO:0007669"/>
    <property type="project" value="InterPro"/>
</dbReference>
<dbReference type="Gene3D" id="3.30.70.270">
    <property type="match status" value="1"/>
</dbReference>
<dbReference type="InterPro" id="IPR052155">
    <property type="entry name" value="Biofilm_reg_signaling"/>
</dbReference>
<dbReference type="KEGG" id="aym:YM304_21630"/>
<dbReference type="CDD" id="cd01949">
    <property type="entry name" value="GGDEF"/>
    <property type="match status" value="1"/>
</dbReference>